<dbReference type="GO" id="GO:0005886">
    <property type="term" value="C:plasma membrane"/>
    <property type="evidence" value="ECO:0007669"/>
    <property type="project" value="UniProtKB-SubCell"/>
</dbReference>
<keyword evidence="9" id="KW-0325">Glycoprotein</keyword>
<dbReference type="PROSITE" id="PS50262">
    <property type="entry name" value="G_PROTEIN_RECEP_F1_2"/>
    <property type="match status" value="1"/>
</dbReference>
<comment type="caution">
    <text evidence="13">The sequence shown here is derived from an EMBL/GenBank/DDBJ whole genome shotgun (WGS) entry which is preliminary data.</text>
</comment>
<feature type="non-terminal residue" evidence="13">
    <location>
        <position position="1"/>
    </location>
</feature>
<dbReference type="PANTHER" id="PTHR24248">
    <property type="entry name" value="ADRENERGIC RECEPTOR-RELATED G-PROTEIN COUPLED RECEPTOR"/>
    <property type="match status" value="1"/>
</dbReference>
<dbReference type="GO" id="GO:0004930">
    <property type="term" value="F:G protein-coupled receptor activity"/>
    <property type="evidence" value="ECO:0007669"/>
    <property type="project" value="UniProtKB-KW"/>
</dbReference>
<evidence type="ECO:0000256" key="8">
    <source>
        <dbReference type="ARBA" id="ARBA00023170"/>
    </source>
</evidence>
<evidence type="ECO:0000256" key="2">
    <source>
        <dbReference type="ARBA" id="ARBA00010663"/>
    </source>
</evidence>
<evidence type="ECO:0000256" key="11">
    <source>
        <dbReference type="SAM" id="Phobius"/>
    </source>
</evidence>
<protein>
    <submittedName>
        <fullName evidence="13">Serotonin receptor protein-like protein</fullName>
    </submittedName>
</protein>
<feature type="transmembrane region" description="Helical" evidence="11">
    <location>
        <begin position="28"/>
        <end position="50"/>
    </location>
</feature>
<name>A0A443S0J4_9ACAR</name>
<organism evidence="13 14">
    <name type="scientific">Leptotrombidium deliense</name>
    <dbReference type="NCBI Taxonomy" id="299467"/>
    <lineage>
        <taxon>Eukaryota</taxon>
        <taxon>Metazoa</taxon>
        <taxon>Ecdysozoa</taxon>
        <taxon>Arthropoda</taxon>
        <taxon>Chelicerata</taxon>
        <taxon>Arachnida</taxon>
        <taxon>Acari</taxon>
        <taxon>Acariformes</taxon>
        <taxon>Trombidiformes</taxon>
        <taxon>Prostigmata</taxon>
        <taxon>Anystina</taxon>
        <taxon>Parasitengona</taxon>
        <taxon>Trombiculoidea</taxon>
        <taxon>Trombiculidae</taxon>
        <taxon>Leptotrombidium</taxon>
    </lineage>
</organism>
<dbReference type="AlphaFoldDB" id="A0A443S0J4"/>
<dbReference type="Proteomes" id="UP000288716">
    <property type="component" value="Unassembled WGS sequence"/>
</dbReference>
<feature type="non-terminal residue" evidence="13">
    <location>
        <position position="157"/>
    </location>
</feature>
<dbReference type="InterPro" id="IPR017452">
    <property type="entry name" value="GPCR_Rhodpsn_7TM"/>
</dbReference>
<evidence type="ECO:0000256" key="5">
    <source>
        <dbReference type="ARBA" id="ARBA00022989"/>
    </source>
</evidence>
<dbReference type="InterPro" id="IPR000276">
    <property type="entry name" value="GPCR_Rhodpsn"/>
</dbReference>
<feature type="domain" description="G-protein coupled receptors family 1 profile" evidence="12">
    <location>
        <begin position="3"/>
        <end position="157"/>
    </location>
</feature>
<evidence type="ECO:0000256" key="7">
    <source>
        <dbReference type="ARBA" id="ARBA00023136"/>
    </source>
</evidence>
<evidence type="ECO:0000256" key="9">
    <source>
        <dbReference type="ARBA" id="ARBA00023180"/>
    </source>
</evidence>
<evidence type="ECO:0000256" key="1">
    <source>
        <dbReference type="ARBA" id="ARBA00004651"/>
    </source>
</evidence>
<keyword evidence="14" id="KW-1185">Reference proteome</keyword>
<evidence type="ECO:0000256" key="6">
    <source>
        <dbReference type="ARBA" id="ARBA00023040"/>
    </source>
</evidence>
<sequence>CIRNAVAQYFNVYCDQLDSFKLRKPRNFFFFSLAITDLLVGLIVMPIVYFVKPTVRGNWPYGATLCQIYWTIRITIVHVSIFHLVAIAIDTYLSLKNAFYAQKRTAKKVALMVLGIWVLAYLSSLLTFVYKDSEYETRINLNVCFCVSTIHLDSGFH</sequence>
<evidence type="ECO:0000256" key="4">
    <source>
        <dbReference type="ARBA" id="ARBA00022692"/>
    </source>
</evidence>
<accession>A0A443S0J4</accession>
<keyword evidence="6" id="KW-0297">G-protein coupled receptor</keyword>
<dbReference type="Pfam" id="PF00001">
    <property type="entry name" value="7tm_1"/>
    <property type="match status" value="1"/>
</dbReference>
<comment type="subcellular location">
    <subcellularLocation>
        <location evidence="1">Cell membrane</location>
        <topology evidence="1">Multi-pass membrane protein</topology>
    </subcellularLocation>
</comment>
<dbReference type="STRING" id="299467.A0A443S0J4"/>
<dbReference type="VEuPathDB" id="VectorBase:LDEU011016"/>
<evidence type="ECO:0000313" key="14">
    <source>
        <dbReference type="Proteomes" id="UP000288716"/>
    </source>
</evidence>
<keyword evidence="8 13" id="KW-0675">Receptor</keyword>
<keyword evidence="3" id="KW-1003">Cell membrane</keyword>
<keyword evidence="10" id="KW-0807">Transducer</keyword>
<dbReference type="EMBL" id="NCKV01014056">
    <property type="protein sequence ID" value="RWS21024.1"/>
    <property type="molecule type" value="Genomic_DNA"/>
</dbReference>
<gene>
    <name evidence="13" type="ORF">B4U80_03858</name>
</gene>
<comment type="similarity">
    <text evidence="2">Belongs to the G-protein coupled receptor 1 family.</text>
</comment>
<dbReference type="PANTHER" id="PTHR24248:SF174">
    <property type="entry name" value="TYRAMINE_OCTOPAMINE RECEPTOR"/>
    <property type="match status" value="1"/>
</dbReference>
<dbReference type="OrthoDB" id="5964776at2759"/>
<proteinExistence type="inferred from homology"/>
<feature type="transmembrane region" description="Helical" evidence="11">
    <location>
        <begin position="70"/>
        <end position="89"/>
    </location>
</feature>
<feature type="transmembrane region" description="Helical" evidence="11">
    <location>
        <begin position="109"/>
        <end position="130"/>
    </location>
</feature>
<dbReference type="PRINTS" id="PR00237">
    <property type="entry name" value="GPCRRHODOPSN"/>
</dbReference>
<evidence type="ECO:0000313" key="13">
    <source>
        <dbReference type="EMBL" id="RWS21024.1"/>
    </source>
</evidence>
<keyword evidence="7 11" id="KW-0472">Membrane</keyword>
<dbReference type="SUPFAM" id="SSF81321">
    <property type="entry name" value="Family A G protein-coupled receptor-like"/>
    <property type="match status" value="1"/>
</dbReference>
<evidence type="ECO:0000259" key="12">
    <source>
        <dbReference type="PROSITE" id="PS50262"/>
    </source>
</evidence>
<evidence type="ECO:0000256" key="10">
    <source>
        <dbReference type="ARBA" id="ARBA00023224"/>
    </source>
</evidence>
<reference evidence="13 14" key="1">
    <citation type="journal article" date="2018" name="Gigascience">
        <title>Genomes of trombidid mites reveal novel predicted allergens and laterally-transferred genes associated with secondary metabolism.</title>
        <authorList>
            <person name="Dong X."/>
            <person name="Chaisiri K."/>
            <person name="Xia D."/>
            <person name="Armstrong S.D."/>
            <person name="Fang Y."/>
            <person name="Donnelly M.J."/>
            <person name="Kadowaki T."/>
            <person name="McGarry J.W."/>
            <person name="Darby A.C."/>
            <person name="Makepeace B.L."/>
        </authorList>
    </citation>
    <scope>NUCLEOTIDE SEQUENCE [LARGE SCALE GENOMIC DNA]</scope>
    <source>
        <strain evidence="13">UoL-UT</strain>
    </source>
</reference>
<keyword evidence="4 11" id="KW-0812">Transmembrane</keyword>
<evidence type="ECO:0000256" key="3">
    <source>
        <dbReference type="ARBA" id="ARBA00022475"/>
    </source>
</evidence>
<dbReference type="Gene3D" id="1.20.1070.10">
    <property type="entry name" value="Rhodopsin 7-helix transmembrane proteins"/>
    <property type="match status" value="1"/>
</dbReference>
<keyword evidence="5 11" id="KW-1133">Transmembrane helix</keyword>